<sequence>MKLLYPTSVPNLDVQSLQGFSVTLHPYDVKVPIPEEHIDAEILVTWANSTENLKDAAQRLKSLKWIQSLAAGPNDVLSAGFDSSRIVITTGVSLHDYPVAEHTLGLLLNGARHFYEMRDYQLQSKWPAHLGGSFPRSDFTTLRDSRVLIWGFGSIAKTLTPTLTALGAHVKGIARSYGVRNGIEVFAEDKLPELLPETDALVMILPGSESTTNVLNAERLKLLPKHAWVVNVGRGVSVDEDALVDALEKGEIAGAALDVFKEEPLPASSRLWKAPNLIISPHAAGGRPRGCAELIADNLRRFIAGQQLKNVI</sequence>
<dbReference type="Proteomes" id="UP001149163">
    <property type="component" value="Unassembled WGS sequence"/>
</dbReference>
<keyword evidence="5" id="KW-1185">Reference proteome</keyword>
<evidence type="ECO:0000313" key="5">
    <source>
        <dbReference type="Proteomes" id="UP001149163"/>
    </source>
</evidence>
<name>A0A9W9LQ80_9EURO</name>
<dbReference type="RefSeq" id="XP_056544964.1">
    <property type="nucleotide sequence ID" value="XM_056686222.1"/>
</dbReference>
<dbReference type="Gene3D" id="3.40.50.720">
    <property type="entry name" value="NAD(P)-binding Rossmann-like Domain"/>
    <property type="match status" value="2"/>
</dbReference>
<dbReference type="InterPro" id="IPR036291">
    <property type="entry name" value="NAD(P)-bd_dom_sf"/>
</dbReference>
<gene>
    <name evidence="4" type="ORF">N7482_004097</name>
</gene>
<dbReference type="InterPro" id="IPR006140">
    <property type="entry name" value="D-isomer_DH_NAD-bd"/>
</dbReference>
<dbReference type="CDD" id="cd12160">
    <property type="entry name" value="2-Hacid_dh_3"/>
    <property type="match status" value="1"/>
</dbReference>
<evidence type="ECO:0000256" key="1">
    <source>
        <dbReference type="ARBA" id="ARBA00023002"/>
    </source>
</evidence>
<organism evidence="4 5">
    <name type="scientific">Penicillium canariense</name>
    <dbReference type="NCBI Taxonomy" id="189055"/>
    <lineage>
        <taxon>Eukaryota</taxon>
        <taxon>Fungi</taxon>
        <taxon>Dikarya</taxon>
        <taxon>Ascomycota</taxon>
        <taxon>Pezizomycotina</taxon>
        <taxon>Eurotiomycetes</taxon>
        <taxon>Eurotiomycetidae</taxon>
        <taxon>Eurotiales</taxon>
        <taxon>Aspergillaceae</taxon>
        <taxon>Penicillium</taxon>
    </lineage>
</organism>
<evidence type="ECO:0000259" key="3">
    <source>
        <dbReference type="Pfam" id="PF02826"/>
    </source>
</evidence>
<dbReference type="EMBL" id="JAPQKN010000002">
    <property type="protein sequence ID" value="KAJ5168503.1"/>
    <property type="molecule type" value="Genomic_DNA"/>
</dbReference>
<accession>A0A9W9LQ80</accession>
<dbReference type="GO" id="GO:0051287">
    <property type="term" value="F:NAD binding"/>
    <property type="evidence" value="ECO:0007669"/>
    <property type="project" value="InterPro"/>
</dbReference>
<keyword evidence="2" id="KW-0520">NAD</keyword>
<dbReference type="PANTHER" id="PTHR43333">
    <property type="entry name" value="2-HACID_DH_C DOMAIN-CONTAINING PROTEIN"/>
    <property type="match status" value="1"/>
</dbReference>
<dbReference type="SUPFAM" id="SSF51735">
    <property type="entry name" value="NAD(P)-binding Rossmann-fold domains"/>
    <property type="match status" value="1"/>
</dbReference>
<keyword evidence="1" id="KW-0560">Oxidoreductase</keyword>
<evidence type="ECO:0000313" key="4">
    <source>
        <dbReference type="EMBL" id="KAJ5168503.1"/>
    </source>
</evidence>
<protein>
    <recommendedName>
        <fullName evidence="3">D-isomer specific 2-hydroxyacid dehydrogenase NAD-binding domain-containing protein</fullName>
    </recommendedName>
</protein>
<dbReference type="Pfam" id="PF02826">
    <property type="entry name" value="2-Hacid_dh_C"/>
    <property type="match status" value="1"/>
</dbReference>
<dbReference type="AlphaFoldDB" id="A0A9W9LQ80"/>
<dbReference type="SUPFAM" id="SSF52283">
    <property type="entry name" value="Formate/glycerate dehydrogenase catalytic domain-like"/>
    <property type="match status" value="1"/>
</dbReference>
<feature type="domain" description="D-isomer specific 2-hydroxyacid dehydrogenase NAD-binding" evidence="3">
    <location>
        <begin position="104"/>
        <end position="284"/>
    </location>
</feature>
<dbReference type="OrthoDB" id="298012at2759"/>
<evidence type="ECO:0000256" key="2">
    <source>
        <dbReference type="ARBA" id="ARBA00023027"/>
    </source>
</evidence>
<comment type="caution">
    <text evidence="4">The sequence shown here is derived from an EMBL/GenBank/DDBJ whole genome shotgun (WGS) entry which is preliminary data.</text>
</comment>
<reference evidence="4" key="2">
    <citation type="journal article" date="2023" name="IMA Fungus">
        <title>Comparative genomic study of the Penicillium genus elucidates a diverse pangenome and 15 lateral gene transfer events.</title>
        <authorList>
            <person name="Petersen C."/>
            <person name="Sorensen T."/>
            <person name="Nielsen M.R."/>
            <person name="Sondergaard T.E."/>
            <person name="Sorensen J.L."/>
            <person name="Fitzpatrick D.A."/>
            <person name="Frisvad J.C."/>
            <person name="Nielsen K.L."/>
        </authorList>
    </citation>
    <scope>NUCLEOTIDE SEQUENCE</scope>
    <source>
        <strain evidence="4">IBT 26290</strain>
    </source>
</reference>
<proteinExistence type="predicted"/>
<reference evidence="4" key="1">
    <citation type="submission" date="2022-11" db="EMBL/GenBank/DDBJ databases">
        <authorList>
            <person name="Petersen C."/>
        </authorList>
    </citation>
    <scope>NUCLEOTIDE SEQUENCE</scope>
    <source>
        <strain evidence="4">IBT 26290</strain>
    </source>
</reference>
<dbReference type="GeneID" id="81425398"/>
<dbReference type="GO" id="GO:0016491">
    <property type="term" value="F:oxidoreductase activity"/>
    <property type="evidence" value="ECO:0007669"/>
    <property type="project" value="UniProtKB-KW"/>
</dbReference>
<dbReference type="PANTHER" id="PTHR43333:SF1">
    <property type="entry name" value="D-ISOMER SPECIFIC 2-HYDROXYACID DEHYDROGENASE NAD-BINDING DOMAIN-CONTAINING PROTEIN"/>
    <property type="match status" value="1"/>
</dbReference>